<dbReference type="SUPFAM" id="SSF48452">
    <property type="entry name" value="TPR-like"/>
    <property type="match status" value="1"/>
</dbReference>
<evidence type="ECO:0000256" key="10">
    <source>
        <dbReference type="SAM" id="Phobius"/>
    </source>
</evidence>
<dbReference type="EMBL" id="FOOC01000007">
    <property type="protein sequence ID" value="SFF52804.1"/>
    <property type="molecule type" value="Genomic_DNA"/>
</dbReference>
<evidence type="ECO:0000259" key="11">
    <source>
        <dbReference type="Pfam" id="PF07219"/>
    </source>
</evidence>
<evidence type="ECO:0000256" key="6">
    <source>
        <dbReference type="ARBA" id="ARBA00022692"/>
    </source>
</evidence>
<evidence type="ECO:0000256" key="9">
    <source>
        <dbReference type="ARBA" id="ARBA00023244"/>
    </source>
</evidence>
<evidence type="ECO:0000256" key="2">
    <source>
        <dbReference type="ARBA" id="ARBA00004429"/>
    </source>
</evidence>
<dbReference type="InterPro" id="IPR011990">
    <property type="entry name" value="TPR-like_helical_dom_sf"/>
</dbReference>
<keyword evidence="13" id="KW-1185">Reference proteome</keyword>
<protein>
    <submittedName>
        <fullName evidence="12">HemY protein</fullName>
    </submittedName>
</protein>
<proteinExistence type="predicted"/>
<comment type="function">
    <text evidence="1">Involved in a late step of protoheme IX synthesis.</text>
</comment>
<dbReference type="NCBIfam" id="TIGR00540">
    <property type="entry name" value="TPR_hemY_coli"/>
    <property type="match status" value="1"/>
</dbReference>
<evidence type="ECO:0000256" key="3">
    <source>
        <dbReference type="ARBA" id="ARBA00004744"/>
    </source>
</evidence>
<dbReference type="InterPro" id="IPR010817">
    <property type="entry name" value="HemY_N"/>
</dbReference>
<dbReference type="UniPathway" id="UPA00252"/>
<feature type="transmembrane region" description="Helical" evidence="10">
    <location>
        <begin position="42"/>
        <end position="64"/>
    </location>
</feature>
<dbReference type="GO" id="GO:0005886">
    <property type="term" value="C:plasma membrane"/>
    <property type="evidence" value="ECO:0007669"/>
    <property type="project" value="UniProtKB-SubCell"/>
</dbReference>
<keyword evidence="8 10" id="KW-0472">Membrane</keyword>
<gene>
    <name evidence="12" type="ORF">SAMN04488120_10730</name>
</gene>
<dbReference type="InterPro" id="IPR005254">
    <property type="entry name" value="Heme_biosyn_assoc_TPR_pro"/>
</dbReference>
<keyword evidence="7 10" id="KW-1133">Transmembrane helix</keyword>
<name>A0A1I2JE17_9GAMM</name>
<evidence type="ECO:0000256" key="4">
    <source>
        <dbReference type="ARBA" id="ARBA00022475"/>
    </source>
</evidence>
<sequence>MIRTLLLAILALAAGAAAAYYLHDETGYVLISVHGWIVETSVLGFVLGLTLVIGTLWVLLRLFVGGLRLPQRMRDVLARRRRERAQASFEAGLLHLLEGDWKRAEIELVRRAADHHAAHLNYLAAARAAQRLGAGDRRDHYLGLAARLAPEIERATLLTQAELQLERREFAAARETALRLRALDPRQPYAVELLAEALYELAEWESLRRLLLEDIARQALTEVRWRQMFERALIERLRVAEADARLDQLKALWDATPRECRTWPALRLQYARSLARLNAQAEAMALAADTLAREWDAGLATLYGELEAADALTQLATIEEWLTRYGERPELLVGAGRACLRNRLWGKARSYLEAVVRVAPSPAAYLELARVCEQTQNPEEAHQFYRRGLEIAAQG</sequence>
<dbReference type="AlphaFoldDB" id="A0A1I2JE17"/>
<reference evidence="12 13" key="1">
    <citation type="submission" date="2016-10" db="EMBL/GenBank/DDBJ databases">
        <authorList>
            <person name="de Groot N.N."/>
        </authorList>
    </citation>
    <scope>NUCLEOTIDE SEQUENCE [LARGE SCALE GENOMIC DNA]</scope>
    <source>
        <strain evidence="12 13">DSM 23609</strain>
    </source>
</reference>
<evidence type="ECO:0000313" key="13">
    <source>
        <dbReference type="Proteomes" id="UP000199771"/>
    </source>
</evidence>
<organism evidence="12 13">
    <name type="scientific">Fontimonas thermophila</name>
    <dbReference type="NCBI Taxonomy" id="1076937"/>
    <lineage>
        <taxon>Bacteria</taxon>
        <taxon>Pseudomonadati</taxon>
        <taxon>Pseudomonadota</taxon>
        <taxon>Gammaproteobacteria</taxon>
        <taxon>Nevskiales</taxon>
        <taxon>Nevskiaceae</taxon>
        <taxon>Fontimonas</taxon>
    </lineage>
</organism>
<dbReference type="Gene3D" id="1.25.40.10">
    <property type="entry name" value="Tetratricopeptide repeat domain"/>
    <property type="match status" value="1"/>
</dbReference>
<evidence type="ECO:0000313" key="12">
    <source>
        <dbReference type="EMBL" id="SFF52804.1"/>
    </source>
</evidence>
<evidence type="ECO:0000256" key="1">
    <source>
        <dbReference type="ARBA" id="ARBA00002962"/>
    </source>
</evidence>
<keyword evidence="9" id="KW-0627">Porphyrin biosynthesis</keyword>
<dbReference type="GO" id="GO:0006779">
    <property type="term" value="P:porphyrin-containing compound biosynthetic process"/>
    <property type="evidence" value="ECO:0007669"/>
    <property type="project" value="UniProtKB-KW"/>
</dbReference>
<comment type="subcellular location">
    <subcellularLocation>
        <location evidence="2">Cell inner membrane</location>
        <topology evidence="2">Multi-pass membrane protein</topology>
    </subcellularLocation>
</comment>
<dbReference type="RefSeq" id="WP_091533725.1">
    <property type="nucleotide sequence ID" value="NZ_FOOC01000007.1"/>
</dbReference>
<keyword evidence="6 10" id="KW-0812">Transmembrane</keyword>
<dbReference type="Proteomes" id="UP000199771">
    <property type="component" value="Unassembled WGS sequence"/>
</dbReference>
<evidence type="ECO:0000256" key="7">
    <source>
        <dbReference type="ARBA" id="ARBA00022989"/>
    </source>
</evidence>
<keyword evidence="5" id="KW-0997">Cell inner membrane</keyword>
<accession>A0A1I2JE17</accession>
<dbReference type="OrthoDB" id="7053339at2"/>
<dbReference type="Pfam" id="PF07219">
    <property type="entry name" value="HemY_N"/>
    <property type="match status" value="1"/>
</dbReference>
<evidence type="ECO:0000256" key="5">
    <source>
        <dbReference type="ARBA" id="ARBA00022519"/>
    </source>
</evidence>
<feature type="domain" description="HemY N-terminal" evidence="11">
    <location>
        <begin position="27"/>
        <end position="133"/>
    </location>
</feature>
<comment type="pathway">
    <text evidence="3">Porphyrin-containing compound metabolism; protoheme biosynthesis.</text>
</comment>
<evidence type="ECO:0000256" key="8">
    <source>
        <dbReference type="ARBA" id="ARBA00023136"/>
    </source>
</evidence>
<dbReference type="STRING" id="1076937.SAMN04488120_10730"/>
<keyword evidence="4" id="KW-1003">Cell membrane</keyword>
<dbReference type="GO" id="GO:0042168">
    <property type="term" value="P:heme metabolic process"/>
    <property type="evidence" value="ECO:0007669"/>
    <property type="project" value="InterPro"/>
</dbReference>